<reference evidence="1 2" key="1">
    <citation type="submission" date="2018-11" db="EMBL/GenBank/DDBJ databases">
        <authorList>
            <consortium name="Pathogen Informatics"/>
        </authorList>
    </citation>
    <scope>NUCLEOTIDE SEQUENCE [LARGE SCALE GENOMIC DNA]</scope>
</reference>
<sequence>MYGIQITCLEATAQRLKLLPNCTAMTINFSANPQFLGLGDLLASAVGAAQVGARVTGQILSSVGVGLNSAGAAIVDNYMMFGPENSQNQNGGVVQQN</sequence>
<dbReference type="EMBL" id="UYRV01017534">
    <property type="protein sequence ID" value="VDK63327.1"/>
    <property type="molecule type" value="Genomic_DNA"/>
</dbReference>
<protein>
    <submittedName>
        <fullName evidence="1">Uncharacterized protein</fullName>
    </submittedName>
</protein>
<evidence type="ECO:0000313" key="1">
    <source>
        <dbReference type="EMBL" id="VDK63327.1"/>
    </source>
</evidence>
<dbReference type="AlphaFoldDB" id="A0A3P6RUX4"/>
<name>A0A3P6RUX4_CYLGO</name>
<proteinExistence type="predicted"/>
<accession>A0A3P6RUX4</accession>
<gene>
    <name evidence="1" type="ORF">CGOC_LOCUS5678</name>
</gene>
<dbReference type="Proteomes" id="UP000271889">
    <property type="component" value="Unassembled WGS sequence"/>
</dbReference>
<organism evidence="1 2">
    <name type="scientific">Cylicostephanus goldi</name>
    <name type="common">Nematode worm</name>
    <dbReference type="NCBI Taxonomy" id="71465"/>
    <lineage>
        <taxon>Eukaryota</taxon>
        <taxon>Metazoa</taxon>
        <taxon>Ecdysozoa</taxon>
        <taxon>Nematoda</taxon>
        <taxon>Chromadorea</taxon>
        <taxon>Rhabditida</taxon>
        <taxon>Rhabditina</taxon>
        <taxon>Rhabditomorpha</taxon>
        <taxon>Strongyloidea</taxon>
        <taxon>Strongylidae</taxon>
        <taxon>Cylicostephanus</taxon>
    </lineage>
</organism>
<keyword evidence="2" id="KW-1185">Reference proteome</keyword>
<evidence type="ECO:0000313" key="2">
    <source>
        <dbReference type="Proteomes" id="UP000271889"/>
    </source>
</evidence>